<name>A0AAD5T3V5_9FUNG</name>
<reference evidence="2" key="1">
    <citation type="submission" date="2020-05" db="EMBL/GenBank/DDBJ databases">
        <title>Phylogenomic resolution of chytrid fungi.</title>
        <authorList>
            <person name="Stajich J.E."/>
            <person name="Amses K."/>
            <person name="Simmons R."/>
            <person name="Seto K."/>
            <person name="Myers J."/>
            <person name="Bonds A."/>
            <person name="Quandt C.A."/>
            <person name="Barry K."/>
            <person name="Liu P."/>
            <person name="Grigoriev I."/>
            <person name="Longcore J.E."/>
            <person name="James T.Y."/>
        </authorList>
    </citation>
    <scope>NUCLEOTIDE SEQUENCE</scope>
    <source>
        <strain evidence="2">JEL0513</strain>
    </source>
</reference>
<keyword evidence="3" id="KW-1185">Reference proteome</keyword>
<evidence type="ECO:0000256" key="1">
    <source>
        <dbReference type="SAM" id="MobiDB-lite"/>
    </source>
</evidence>
<comment type="caution">
    <text evidence="2">The sequence shown here is derived from an EMBL/GenBank/DDBJ whole genome shotgun (WGS) entry which is preliminary data.</text>
</comment>
<evidence type="ECO:0000313" key="2">
    <source>
        <dbReference type="EMBL" id="KAJ3127480.1"/>
    </source>
</evidence>
<dbReference type="EMBL" id="JADGJH010000509">
    <property type="protein sequence ID" value="KAJ3127480.1"/>
    <property type="molecule type" value="Genomic_DNA"/>
</dbReference>
<feature type="compositionally biased region" description="Polar residues" evidence="1">
    <location>
        <begin position="51"/>
        <end position="66"/>
    </location>
</feature>
<gene>
    <name evidence="2" type="ORF">HK100_009721</name>
</gene>
<feature type="region of interest" description="Disordered" evidence="1">
    <location>
        <begin position="1"/>
        <end position="22"/>
    </location>
</feature>
<feature type="compositionally biased region" description="Basic and acidic residues" evidence="1">
    <location>
        <begin position="13"/>
        <end position="22"/>
    </location>
</feature>
<accession>A0AAD5T3V5</accession>
<protein>
    <submittedName>
        <fullName evidence="2">Uncharacterized protein</fullName>
    </submittedName>
</protein>
<dbReference type="Proteomes" id="UP001211907">
    <property type="component" value="Unassembled WGS sequence"/>
</dbReference>
<dbReference type="AlphaFoldDB" id="A0AAD5T3V5"/>
<sequence>MEAKKIKSAYSGEESRQKRIYIKRESKLPNSLGFNYFAPSTPTADGESKQDLSASREPTTIQSSVFPTPGVTPDRNQRGSTTQFQGLIKQILMCMICASEYTHGGARFSDTEFLCVRCCAAKQSSESCSNTAASNATVASDASDASGDVSDASTISVDYRHKKRERTVSIASNSSVEKSELGRKRESVEIETEYANVDILAAAAAAIMATGYDNIASSSANGDDDNAAEILAGIETNH</sequence>
<proteinExistence type="predicted"/>
<organism evidence="2 3">
    <name type="scientific">Physocladia obscura</name>
    <dbReference type="NCBI Taxonomy" id="109957"/>
    <lineage>
        <taxon>Eukaryota</taxon>
        <taxon>Fungi</taxon>
        <taxon>Fungi incertae sedis</taxon>
        <taxon>Chytridiomycota</taxon>
        <taxon>Chytridiomycota incertae sedis</taxon>
        <taxon>Chytridiomycetes</taxon>
        <taxon>Chytridiales</taxon>
        <taxon>Chytriomycetaceae</taxon>
        <taxon>Physocladia</taxon>
    </lineage>
</organism>
<evidence type="ECO:0000313" key="3">
    <source>
        <dbReference type="Proteomes" id="UP001211907"/>
    </source>
</evidence>
<feature type="region of interest" description="Disordered" evidence="1">
    <location>
        <begin position="37"/>
        <end position="80"/>
    </location>
</feature>